<gene>
    <name evidence="1" type="ORF">ACFSR8_01845</name>
</gene>
<proteinExistence type="predicted"/>
<sequence>MKNLKRIFGTLLLTAVLFTSCETNDDGDIIFRPTAEDFNELKDTALENLTQNFTFNADDGNINLTSDKGVEIYINANCLTLNGNAVTGNVNLEFVELFDKGNMLVTNKPTMGTLPNGDKALLISGGEFYVNATQNGEVLETSCGFQMSIPADLTGGADNDMTLWEGRIDADGNLAWDEEEDNTGQGGVFAEGNQYYGFFQQFGWSNVDRFYNDPRPKTIILVDVPDGYDNTNSSVFISYDGEDTGLANLDTYDSNTGMFSEHYGQIPIGLECHIIFATEEGDNWKYAIKSVTIIENGVITITESEMAIATEAQLTIIINNLP</sequence>
<evidence type="ECO:0000313" key="1">
    <source>
        <dbReference type="EMBL" id="MFD2724941.1"/>
    </source>
</evidence>
<evidence type="ECO:0000313" key="2">
    <source>
        <dbReference type="Proteomes" id="UP001597476"/>
    </source>
</evidence>
<dbReference type="Proteomes" id="UP001597476">
    <property type="component" value="Unassembled WGS sequence"/>
</dbReference>
<dbReference type="PROSITE" id="PS51257">
    <property type="entry name" value="PROKAR_LIPOPROTEIN"/>
    <property type="match status" value="1"/>
</dbReference>
<dbReference type="RefSeq" id="WP_380288468.1">
    <property type="nucleotide sequence ID" value="NZ_JBHULY010000005.1"/>
</dbReference>
<evidence type="ECO:0008006" key="3">
    <source>
        <dbReference type="Google" id="ProtNLM"/>
    </source>
</evidence>
<dbReference type="EMBL" id="JBHULY010000005">
    <property type="protein sequence ID" value="MFD2724941.1"/>
    <property type="molecule type" value="Genomic_DNA"/>
</dbReference>
<comment type="caution">
    <text evidence="1">The sequence shown here is derived from an EMBL/GenBank/DDBJ whole genome shotgun (WGS) entry which is preliminary data.</text>
</comment>
<keyword evidence="2" id="KW-1185">Reference proteome</keyword>
<accession>A0ABW5T9Z9</accession>
<reference evidence="2" key="1">
    <citation type="journal article" date="2019" name="Int. J. Syst. Evol. Microbiol.">
        <title>The Global Catalogue of Microorganisms (GCM) 10K type strain sequencing project: providing services to taxonomists for standard genome sequencing and annotation.</title>
        <authorList>
            <consortium name="The Broad Institute Genomics Platform"/>
            <consortium name="The Broad Institute Genome Sequencing Center for Infectious Disease"/>
            <person name="Wu L."/>
            <person name="Ma J."/>
        </authorList>
    </citation>
    <scope>NUCLEOTIDE SEQUENCE [LARGE SCALE GENOMIC DNA]</scope>
    <source>
        <strain evidence="2">KCTC 42398</strain>
    </source>
</reference>
<protein>
    <recommendedName>
        <fullName evidence="3">Lipocalin-like domain-containing protein</fullName>
    </recommendedName>
</protein>
<organism evidence="1 2">
    <name type="scientific">Hyunsoonleella rubra</name>
    <dbReference type="NCBI Taxonomy" id="1737062"/>
    <lineage>
        <taxon>Bacteria</taxon>
        <taxon>Pseudomonadati</taxon>
        <taxon>Bacteroidota</taxon>
        <taxon>Flavobacteriia</taxon>
        <taxon>Flavobacteriales</taxon>
        <taxon>Flavobacteriaceae</taxon>
    </lineage>
</organism>
<name>A0ABW5T9Z9_9FLAO</name>